<keyword evidence="2" id="KW-1185">Reference proteome</keyword>
<dbReference type="Proteomes" id="UP001054837">
    <property type="component" value="Unassembled WGS sequence"/>
</dbReference>
<evidence type="ECO:0000313" key="1">
    <source>
        <dbReference type="EMBL" id="GIY50582.1"/>
    </source>
</evidence>
<protein>
    <submittedName>
        <fullName evidence="1">Uncharacterized protein</fullName>
    </submittedName>
</protein>
<reference evidence="1 2" key="1">
    <citation type="submission" date="2021-06" db="EMBL/GenBank/DDBJ databases">
        <title>Caerostris darwini draft genome.</title>
        <authorList>
            <person name="Kono N."/>
            <person name="Arakawa K."/>
        </authorList>
    </citation>
    <scope>NUCLEOTIDE SEQUENCE [LARGE SCALE GENOMIC DNA]</scope>
</reference>
<dbReference type="EMBL" id="BPLQ01010407">
    <property type="protein sequence ID" value="GIY50582.1"/>
    <property type="molecule type" value="Genomic_DNA"/>
</dbReference>
<accession>A0AAV4TZ86</accession>
<dbReference type="AlphaFoldDB" id="A0AAV4TZ86"/>
<name>A0AAV4TZ86_9ARAC</name>
<evidence type="ECO:0000313" key="2">
    <source>
        <dbReference type="Proteomes" id="UP001054837"/>
    </source>
</evidence>
<proteinExistence type="predicted"/>
<organism evidence="1 2">
    <name type="scientific">Caerostris darwini</name>
    <dbReference type="NCBI Taxonomy" id="1538125"/>
    <lineage>
        <taxon>Eukaryota</taxon>
        <taxon>Metazoa</taxon>
        <taxon>Ecdysozoa</taxon>
        <taxon>Arthropoda</taxon>
        <taxon>Chelicerata</taxon>
        <taxon>Arachnida</taxon>
        <taxon>Araneae</taxon>
        <taxon>Araneomorphae</taxon>
        <taxon>Entelegynae</taxon>
        <taxon>Araneoidea</taxon>
        <taxon>Araneidae</taxon>
        <taxon>Caerostris</taxon>
    </lineage>
</organism>
<sequence length="79" mass="9410">MYNSCAVKKVIYKQKFRMEWLEDPMLKGWLTYIIDPVDGSKIPKCKCCNEILSVKLYDLKTHARTKKHERASFSFHQLQ</sequence>
<comment type="caution">
    <text evidence="1">The sequence shown here is derived from an EMBL/GenBank/DDBJ whole genome shotgun (WGS) entry which is preliminary data.</text>
</comment>
<gene>
    <name evidence="1" type="primary">AVEN_15550_1</name>
    <name evidence="1" type="ORF">CDAR_379101</name>
</gene>